<protein>
    <submittedName>
        <fullName evidence="1">Uncharacterized protein</fullName>
    </submittedName>
</protein>
<evidence type="ECO:0000313" key="1">
    <source>
        <dbReference type="EMBL" id="EKC51333.1"/>
    </source>
</evidence>
<sequence>MAVSFGSCSDDPIDATEKHVYGENENPYLRTDASATIAYTAEFREGHIASQTISLTDYAEVIQTKLGMTVDDLLSALESGKAVFYNINTARGQWNKTAPTKGSTGWYYDADGLICEQASGVASIELDKSKKALVVEVPDNSTAGLSIAEM</sequence>
<dbReference type="EMBL" id="AJWY01011953">
    <property type="protein sequence ID" value="EKC51333.1"/>
    <property type="molecule type" value="Genomic_DNA"/>
</dbReference>
<accession>K1S117</accession>
<comment type="caution">
    <text evidence="1">The sequence shown here is derived from an EMBL/GenBank/DDBJ whole genome shotgun (WGS) entry which is preliminary data.</text>
</comment>
<dbReference type="AlphaFoldDB" id="K1S117"/>
<reference evidence="1" key="1">
    <citation type="journal article" date="2013" name="Environ. Microbiol.">
        <title>Microbiota from the distal guts of lean and obese adolescents exhibit partial functional redundancy besides clear differences in community structure.</title>
        <authorList>
            <person name="Ferrer M."/>
            <person name="Ruiz A."/>
            <person name="Lanza F."/>
            <person name="Haange S.B."/>
            <person name="Oberbach A."/>
            <person name="Till H."/>
            <person name="Bargiela R."/>
            <person name="Campoy C."/>
            <person name="Segura M.T."/>
            <person name="Richter M."/>
            <person name="von Bergen M."/>
            <person name="Seifert J."/>
            <person name="Suarez A."/>
        </authorList>
    </citation>
    <scope>NUCLEOTIDE SEQUENCE</scope>
</reference>
<proteinExistence type="predicted"/>
<gene>
    <name evidence="1" type="ORF">LEA_17456</name>
</gene>
<organism evidence="1">
    <name type="scientific">human gut metagenome</name>
    <dbReference type="NCBI Taxonomy" id="408170"/>
    <lineage>
        <taxon>unclassified sequences</taxon>
        <taxon>metagenomes</taxon>
        <taxon>organismal metagenomes</taxon>
    </lineage>
</organism>
<name>K1S117_9ZZZZ</name>